<feature type="transmembrane region" description="Helical" evidence="6">
    <location>
        <begin position="245"/>
        <end position="264"/>
    </location>
</feature>
<comment type="subcellular location">
    <subcellularLocation>
        <location evidence="1">Membrane</location>
        <topology evidence="1">Multi-pass membrane protein</topology>
    </subcellularLocation>
</comment>
<organism evidence="7 8">
    <name type="scientific">Cercospora zeae-maydis SCOH1-5</name>
    <dbReference type="NCBI Taxonomy" id="717836"/>
    <lineage>
        <taxon>Eukaryota</taxon>
        <taxon>Fungi</taxon>
        <taxon>Dikarya</taxon>
        <taxon>Ascomycota</taxon>
        <taxon>Pezizomycotina</taxon>
        <taxon>Dothideomycetes</taxon>
        <taxon>Dothideomycetidae</taxon>
        <taxon>Mycosphaerellales</taxon>
        <taxon>Mycosphaerellaceae</taxon>
        <taxon>Cercospora</taxon>
    </lineage>
</organism>
<dbReference type="InterPro" id="IPR000791">
    <property type="entry name" value="Gpr1/Fun34/SatP-like"/>
</dbReference>
<dbReference type="OrthoDB" id="3648309at2759"/>
<gene>
    <name evidence="7" type="ORF">CERZMDRAFT_31663</name>
</gene>
<name>A0A6A6FVT3_9PEZI</name>
<sequence length="303" mass="32875">MSNAIDSNRPAGTPAKGNGLYYADNDKDFELHPNDSRDNALTKIRTAGSIVMPPELFEKLYLSPENMVKGDLRKTFGNPTPIGLGGFLLSLTPLSCFLMDWRGTLTGLGASDIAVYIFFGGVLMLIAGFFELILGNTFPAVVFTTFGAFWFSFGGTLQPFYGAWAAFAEDPVAAPQTGLTNPAFFNAYAFFLLFMGLLCLIYLVCSIRTNLIFFLIFLPLPPTFGCLAASFWYTGMGNVAFAQTLQQVGGAMAFVVCLLGWYLFTALMLASVDAPFSLPVFDLSTRIKGASDRKLKGSLEGDV</sequence>
<evidence type="ECO:0000256" key="6">
    <source>
        <dbReference type="SAM" id="Phobius"/>
    </source>
</evidence>
<evidence type="ECO:0000256" key="1">
    <source>
        <dbReference type="ARBA" id="ARBA00004141"/>
    </source>
</evidence>
<evidence type="ECO:0000256" key="2">
    <source>
        <dbReference type="ARBA" id="ARBA00005587"/>
    </source>
</evidence>
<feature type="transmembrane region" description="Helical" evidence="6">
    <location>
        <begin position="211"/>
        <end position="233"/>
    </location>
</feature>
<comment type="similarity">
    <text evidence="2">Belongs to the acetate uptake transporter (AceTr) (TC 2.A.96) family.</text>
</comment>
<dbReference type="Proteomes" id="UP000799539">
    <property type="component" value="Unassembled WGS sequence"/>
</dbReference>
<dbReference type="PANTHER" id="PTHR31123">
    <property type="entry name" value="ACCUMULATION OF DYADS PROTEIN 2-RELATED"/>
    <property type="match status" value="1"/>
</dbReference>
<keyword evidence="5 6" id="KW-0472">Membrane</keyword>
<dbReference type="InterPro" id="IPR051633">
    <property type="entry name" value="AceTr"/>
</dbReference>
<dbReference type="GO" id="GO:0005886">
    <property type="term" value="C:plasma membrane"/>
    <property type="evidence" value="ECO:0007669"/>
    <property type="project" value="TreeGrafter"/>
</dbReference>
<proteinExistence type="inferred from homology"/>
<feature type="transmembrane region" description="Helical" evidence="6">
    <location>
        <begin position="184"/>
        <end position="204"/>
    </location>
</feature>
<feature type="transmembrane region" description="Helical" evidence="6">
    <location>
        <begin position="141"/>
        <end position="164"/>
    </location>
</feature>
<evidence type="ECO:0008006" key="9">
    <source>
        <dbReference type="Google" id="ProtNLM"/>
    </source>
</evidence>
<evidence type="ECO:0000313" key="8">
    <source>
        <dbReference type="Proteomes" id="UP000799539"/>
    </source>
</evidence>
<feature type="transmembrane region" description="Helical" evidence="6">
    <location>
        <begin position="113"/>
        <end position="134"/>
    </location>
</feature>
<dbReference type="AlphaFoldDB" id="A0A6A6FVT3"/>
<keyword evidence="3 6" id="KW-0812">Transmembrane</keyword>
<reference evidence="7" key="1">
    <citation type="journal article" date="2020" name="Stud. Mycol.">
        <title>101 Dothideomycetes genomes: a test case for predicting lifestyles and emergence of pathogens.</title>
        <authorList>
            <person name="Haridas S."/>
            <person name="Albert R."/>
            <person name="Binder M."/>
            <person name="Bloem J."/>
            <person name="Labutti K."/>
            <person name="Salamov A."/>
            <person name="Andreopoulos B."/>
            <person name="Baker S."/>
            <person name="Barry K."/>
            <person name="Bills G."/>
            <person name="Bluhm B."/>
            <person name="Cannon C."/>
            <person name="Castanera R."/>
            <person name="Culley D."/>
            <person name="Daum C."/>
            <person name="Ezra D."/>
            <person name="Gonzalez J."/>
            <person name="Henrissat B."/>
            <person name="Kuo A."/>
            <person name="Liang C."/>
            <person name="Lipzen A."/>
            <person name="Lutzoni F."/>
            <person name="Magnuson J."/>
            <person name="Mondo S."/>
            <person name="Nolan M."/>
            <person name="Ohm R."/>
            <person name="Pangilinan J."/>
            <person name="Park H.-J."/>
            <person name="Ramirez L."/>
            <person name="Alfaro M."/>
            <person name="Sun H."/>
            <person name="Tritt A."/>
            <person name="Yoshinaga Y."/>
            <person name="Zwiers L.-H."/>
            <person name="Turgeon B."/>
            <person name="Goodwin S."/>
            <person name="Spatafora J."/>
            <person name="Crous P."/>
            <person name="Grigoriev I."/>
        </authorList>
    </citation>
    <scope>NUCLEOTIDE SEQUENCE</scope>
    <source>
        <strain evidence="7">SCOH1-5</strain>
    </source>
</reference>
<evidence type="ECO:0000256" key="3">
    <source>
        <dbReference type="ARBA" id="ARBA00022692"/>
    </source>
</evidence>
<evidence type="ECO:0000256" key="5">
    <source>
        <dbReference type="ARBA" id="ARBA00023136"/>
    </source>
</evidence>
<keyword evidence="4 6" id="KW-1133">Transmembrane helix</keyword>
<accession>A0A6A6FVT3</accession>
<evidence type="ECO:0000256" key="4">
    <source>
        <dbReference type="ARBA" id="ARBA00022989"/>
    </source>
</evidence>
<dbReference type="GO" id="GO:0015123">
    <property type="term" value="F:acetate transmembrane transporter activity"/>
    <property type="evidence" value="ECO:0007669"/>
    <property type="project" value="TreeGrafter"/>
</dbReference>
<evidence type="ECO:0000313" key="7">
    <source>
        <dbReference type="EMBL" id="KAF2217511.1"/>
    </source>
</evidence>
<feature type="transmembrane region" description="Helical" evidence="6">
    <location>
        <begin position="82"/>
        <end position="101"/>
    </location>
</feature>
<protein>
    <recommendedName>
        <fullName evidence="9">GPR1/FUN34/YaaH-class plasma membrane protein</fullName>
    </recommendedName>
</protein>
<dbReference type="Pfam" id="PF01184">
    <property type="entry name" value="Gpr1_Fun34_YaaH"/>
    <property type="match status" value="1"/>
</dbReference>
<dbReference type="PANTHER" id="PTHR31123:SF4">
    <property type="entry name" value="PROTEIN ALCS"/>
    <property type="match status" value="1"/>
</dbReference>
<dbReference type="EMBL" id="ML992662">
    <property type="protein sequence ID" value="KAF2217511.1"/>
    <property type="molecule type" value="Genomic_DNA"/>
</dbReference>
<keyword evidence="8" id="KW-1185">Reference proteome</keyword>